<dbReference type="Proteomes" id="UP000680206">
    <property type="component" value="Unassembled WGS sequence"/>
</dbReference>
<accession>A0ABS3RYU3</accession>
<keyword evidence="2" id="KW-1185">Reference proteome</keyword>
<gene>
    <name evidence="1" type="ORF">J4709_29075</name>
</gene>
<reference evidence="1 2" key="1">
    <citation type="submission" date="2021-03" db="EMBL/GenBank/DDBJ databases">
        <title>Actinomadura violae sp. nov., isolated from lichen in Thailand.</title>
        <authorList>
            <person name="Kanchanasin P."/>
            <person name="Saeng-In P."/>
            <person name="Phongsopitanun W."/>
            <person name="Yuki M."/>
            <person name="Kudo T."/>
            <person name="Ohkuma M."/>
            <person name="Tanasupawat S."/>
        </authorList>
    </citation>
    <scope>NUCLEOTIDE SEQUENCE [LARGE SCALE GENOMIC DNA]</scope>
    <source>
        <strain evidence="1 2">LCR2-06</strain>
    </source>
</reference>
<evidence type="ECO:0000313" key="2">
    <source>
        <dbReference type="Proteomes" id="UP000680206"/>
    </source>
</evidence>
<dbReference type="RefSeq" id="WP_208245010.1">
    <property type="nucleotide sequence ID" value="NZ_JAGEPF010000018.1"/>
</dbReference>
<organism evidence="1 2">
    <name type="scientific">Actinomadura violacea</name>
    <dbReference type="NCBI Taxonomy" id="2819934"/>
    <lineage>
        <taxon>Bacteria</taxon>
        <taxon>Bacillati</taxon>
        <taxon>Actinomycetota</taxon>
        <taxon>Actinomycetes</taxon>
        <taxon>Streptosporangiales</taxon>
        <taxon>Thermomonosporaceae</taxon>
        <taxon>Actinomadura</taxon>
    </lineage>
</organism>
<evidence type="ECO:0000313" key="1">
    <source>
        <dbReference type="EMBL" id="MBO2461628.1"/>
    </source>
</evidence>
<protein>
    <submittedName>
        <fullName evidence="1">Uncharacterized protein</fullName>
    </submittedName>
</protein>
<sequence>MSTTECDVERYDADGQWKPVKTFTGEDCQTKALEWIANRITGSQYRVRPKN</sequence>
<comment type="caution">
    <text evidence="1">The sequence shown here is derived from an EMBL/GenBank/DDBJ whole genome shotgun (WGS) entry which is preliminary data.</text>
</comment>
<dbReference type="EMBL" id="JAGEPF010000018">
    <property type="protein sequence ID" value="MBO2461628.1"/>
    <property type="molecule type" value="Genomic_DNA"/>
</dbReference>
<proteinExistence type="predicted"/>
<name>A0ABS3RYU3_9ACTN</name>